<proteinExistence type="predicted"/>
<sequence>MKSFNITLLFTIILVLTGCNKQKPVGQDESALHKQADSLYTVHYAKGFQVKKYNDYTLVTVRDPWDTTRLLHTYVLVDRTKELPANLPKGVVVKIPLQNVATYSTIHCSSLNELGQIDIIKGVCEPQYIKLDIIQQRVKNGEIENLGMASKPDVEKIIMLNPDAIFATPIQGWTYGNVEKTNIPILETVDYTESHPLGRAEWIRFYSLFTGKEHYADSLFAITEKNYKEVKDIVANVTKRPSVLPDIPYQGKWNMPGGRSFMSNMLSDAGAIYPWNEDKSTSYMPLNFEIVFDKAGEADIWIIKYNTPSDITYTSLEKEYKPYSYFKAFKSKNIYGCNTAYSSYYEDLPIHPDYILKDMAYVFHPDLFPDYKPKYYKRISE</sequence>
<dbReference type="InterPro" id="IPR002491">
    <property type="entry name" value="ABC_transptr_periplasmic_BD"/>
</dbReference>
<reference evidence="2" key="1">
    <citation type="submission" date="2016-04" db="EMBL/GenBank/DDBJ databases">
        <authorList>
            <person name="Evans L.H."/>
            <person name="Alamgir A."/>
            <person name="Owens N."/>
            <person name="Weber N.D."/>
            <person name="Virtaneva K."/>
            <person name="Barbian K."/>
            <person name="Babar A."/>
            <person name="Rosenke K."/>
        </authorList>
    </citation>
    <scope>NUCLEOTIDE SEQUENCE</scope>
    <source>
        <strain evidence="2">86-2</strain>
    </source>
</reference>
<protein>
    <recommendedName>
        <fullName evidence="1">Fe/B12 periplasmic-binding domain-containing protein</fullName>
    </recommendedName>
</protein>
<dbReference type="Pfam" id="PF01497">
    <property type="entry name" value="Peripla_BP_2"/>
    <property type="match status" value="1"/>
</dbReference>
<dbReference type="SUPFAM" id="SSF53807">
    <property type="entry name" value="Helical backbone' metal receptor"/>
    <property type="match status" value="1"/>
</dbReference>
<dbReference type="PROSITE" id="PS50983">
    <property type="entry name" value="FE_B12_PBP"/>
    <property type="match status" value="1"/>
</dbReference>
<dbReference type="RefSeq" id="WP_296946237.1">
    <property type="nucleotide sequence ID" value="NZ_LT599021.1"/>
</dbReference>
<accession>A0A212IWN1</accession>
<gene>
    <name evidence="2" type="ORF">KL86DYS2_10210</name>
</gene>
<organism evidence="2">
    <name type="scientific">uncultured Dysgonomonas sp</name>
    <dbReference type="NCBI Taxonomy" id="206096"/>
    <lineage>
        <taxon>Bacteria</taxon>
        <taxon>Pseudomonadati</taxon>
        <taxon>Bacteroidota</taxon>
        <taxon>Bacteroidia</taxon>
        <taxon>Bacteroidales</taxon>
        <taxon>Dysgonomonadaceae</taxon>
        <taxon>Dysgonomonas</taxon>
        <taxon>environmental samples</taxon>
    </lineage>
</organism>
<dbReference type="PANTHER" id="PTHR30535:SF34">
    <property type="entry name" value="MOLYBDATE-BINDING PROTEIN MOLA"/>
    <property type="match status" value="1"/>
</dbReference>
<dbReference type="AlphaFoldDB" id="A0A212IWN1"/>
<evidence type="ECO:0000313" key="2">
    <source>
        <dbReference type="EMBL" id="SBV91580.1"/>
    </source>
</evidence>
<dbReference type="GO" id="GO:0071281">
    <property type="term" value="P:cellular response to iron ion"/>
    <property type="evidence" value="ECO:0007669"/>
    <property type="project" value="TreeGrafter"/>
</dbReference>
<feature type="domain" description="Fe/B12 periplasmic-binding" evidence="1">
    <location>
        <begin position="99"/>
        <end position="367"/>
    </location>
</feature>
<dbReference type="PROSITE" id="PS51257">
    <property type="entry name" value="PROKAR_LIPOPROTEIN"/>
    <property type="match status" value="1"/>
</dbReference>
<dbReference type="Gene3D" id="3.40.50.1980">
    <property type="entry name" value="Nitrogenase molybdenum iron protein domain"/>
    <property type="match status" value="2"/>
</dbReference>
<evidence type="ECO:0000259" key="1">
    <source>
        <dbReference type="PROSITE" id="PS50983"/>
    </source>
</evidence>
<dbReference type="InterPro" id="IPR050902">
    <property type="entry name" value="ABC_Transporter_SBP"/>
</dbReference>
<name>A0A212IWN1_9BACT</name>
<dbReference type="EMBL" id="FLUL01000001">
    <property type="protein sequence ID" value="SBV91580.1"/>
    <property type="molecule type" value="Genomic_DNA"/>
</dbReference>
<dbReference type="PANTHER" id="PTHR30535">
    <property type="entry name" value="VITAMIN B12-BINDING PROTEIN"/>
    <property type="match status" value="1"/>
</dbReference>